<reference evidence="2" key="1">
    <citation type="submission" date="2007-04" db="EMBL/GenBank/DDBJ databases">
        <authorList>
            <consortium name="The Broad Institute Genome Sequencing Platform"/>
            <person name="Birren B."/>
            <person name="Lander E."/>
            <person name="Galagan J."/>
            <person name="Nusbaum C."/>
            <person name="Devon K."/>
            <person name="Ma L.-J."/>
            <person name="Jaffe D."/>
            <person name="Butler J."/>
            <person name="Alvarez P."/>
            <person name="Gnerre S."/>
            <person name="Grabherr M."/>
            <person name="Kleber M."/>
            <person name="Mauceli E."/>
            <person name="Brockman W."/>
            <person name="MacCallum I.A."/>
            <person name="Young S."/>
            <person name="LaButti K."/>
            <person name="DeCaprio D."/>
            <person name="Crawford M."/>
            <person name="Koehrsen M."/>
            <person name="Engels R."/>
            <person name="Montgomery P."/>
            <person name="Pearson M."/>
            <person name="Howarth C."/>
            <person name="Larson L."/>
            <person name="White J."/>
            <person name="O'Leary S."/>
            <person name="Kodira C."/>
            <person name="Zeng Q."/>
            <person name="Yandava C."/>
            <person name="Alvarado L."/>
            <person name="Kistler C."/>
            <person name="Shim W.-B."/>
            <person name="Kang S."/>
            <person name="Woloshuk C."/>
        </authorList>
    </citation>
    <scope>NUCLEOTIDE SEQUENCE</scope>
    <source>
        <strain evidence="2">4287</strain>
    </source>
</reference>
<evidence type="ECO:0000313" key="2">
    <source>
        <dbReference type="EMBL" id="KNA93541.1"/>
    </source>
</evidence>
<dbReference type="KEGG" id="fox:FOXG_17788"/>
<evidence type="ECO:0000313" key="3">
    <source>
        <dbReference type="Proteomes" id="UP000009097"/>
    </source>
</evidence>
<gene>
    <name evidence="2" type="ORF">FOXG_17788</name>
</gene>
<name>A0A0J9WFM5_FUSO4</name>
<proteinExistence type="predicted"/>
<organism evidence="2 3">
    <name type="scientific">Fusarium oxysporum f. sp. lycopersici (strain 4287 / CBS 123668 / FGSC 9935 / NRRL 34936)</name>
    <name type="common">Fusarium vascular wilt of tomato</name>
    <dbReference type="NCBI Taxonomy" id="426428"/>
    <lineage>
        <taxon>Eukaryota</taxon>
        <taxon>Fungi</taxon>
        <taxon>Dikarya</taxon>
        <taxon>Ascomycota</taxon>
        <taxon>Pezizomycotina</taxon>
        <taxon>Sordariomycetes</taxon>
        <taxon>Hypocreomycetidae</taxon>
        <taxon>Hypocreales</taxon>
        <taxon>Nectriaceae</taxon>
        <taxon>Fusarium</taxon>
        <taxon>Fusarium oxysporum species complex</taxon>
    </lineage>
</organism>
<dbReference type="RefSeq" id="XP_018231587.1">
    <property type="nucleotide sequence ID" value="XM_018397771.1"/>
</dbReference>
<protein>
    <submittedName>
        <fullName evidence="2">Uncharacterized protein</fullName>
    </submittedName>
</protein>
<feature type="region of interest" description="Disordered" evidence="1">
    <location>
        <begin position="1"/>
        <end position="48"/>
    </location>
</feature>
<reference evidence="2" key="2">
    <citation type="journal article" date="2010" name="Nature">
        <title>Comparative genomics reveals mobile pathogenicity chromosomes in Fusarium.</title>
        <authorList>
            <person name="Ma L.J."/>
            <person name="van der Does H.C."/>
            <person name="Borkovich K.A."/>
            <person name="Coleman J.J."/>
            <person name="Daboussi M.J."/>
            <person name="Di Pietro A."/>
            <person name="Dufresne M."/>
            <person name="Freitag M."/>
            <person name="Grabherr M."/>
            <person name="Henrissat B."/>
            <person name="Houterman P.M."/>
            <person name="Kang S."/>
            <person name="Shim W.B."/>
            <person name="Woloshuk C."/>
            <person name="Xie X."/>
            <person name="Xu J.R."/>
            <person name="Antoniw J."/>
            <person name="Baker S.E."/>
            <person name="Bluhm B.H."/>
            <person name="Breakspear A."/>
            <person name="Brown D.W."/>
            <person name="Butchko R.A."/>
            <person name="Chapman S."/>
            <person name="Coulson R."/>
            <person name="Coutinho P.M."/>
            <person name="Danchin E.G."/>
            <person name="Diener A."/>
            <person name="Gale L.R."/>
            <person name="Gardiner D.M."/>
            <person name="Goff S."/>
            <person name="Hammond-Kosack K.E."/>
            <person name="Hilburn K."/>
            <person name="Hua-Van A."/>
            <person name="Jonkers W."/>
            <person name="Kazan K."/>
            <person name="Kodira C.D."/>
            <person name="Koehrsen M."/>
            <person name="Kumar L."/>
            <person name="Lee Y.H."/>
            <person name="Li L."/>
            <person name="Manners J.M."/>
            <person name="Miranda-Saavedra D."/>
            <person name="Mukherjee M."/>
            <person name="Park G."/>
            <person name="Park J."/>
            <person name="Park S.Y."/>
            <person name="Proctor R.H."/>
            <person name="Regev A."/>
            <person name="Ruiz-Roldan M.C."/>
            <person name="Sain D."/>
            <person name="Sakthikumar S."/>
            <person name="Sykes S."/>
            <person name="Schwartz D.C."/>
            <person name="Turgeon B.G."/>
            <person name="Wapinski I."/>
            <person name="Yoder O."/>
            <person name="Young S."/>
            <person name="Zeng Q."/>
            <person name="Zhou S."/>
            <person name="Galagan J."/>
            <person name="Cuomo C.A."/>
            <person name="Kistler H.C."/>
            <person name="Rep M."/>
        </authorList>
    </citation>
    <scope>NUCLEOTIDE SEQUENCE [LARGE SCALE GENOMIC DNA]</scope>
    <source>
        <strain evidence="2">4287</strain>
    </source>
</reference>
<dbReference type="EMBL" id="DS231696">
    <property type="protein sequence ID" value="KNA93541.1"/>
    <property type="molecule type" value="Genomic_DNA"/>
</dbReference>
<accession>A0A0J9WFM5</accession>
<dbReference type="GeneID" id="28958494"/>
<dbReference type="AlphaFoldDB" id="A0A0J9WFM5"/>
<dbReference type="Proteomes" id="UP000009097">
    <property type="component" value="Unassembled WGS sequence"/>
</dbReference>
<dbReference type="VEuPathDB" id="FungiDB:FOXG_17788"/>
<evidence type="ECO:0000256" key="1">
    <source>
        <dbReference type="SAM" id="MobiDB-lite"/>
    </source>
</evidence>
<sequence>MVTPASKALTGIVQPEDVLEPARRVWGSDEADDGQDEPAVPGINGSET</sequence>